<sequence length="59" mass="6676">NLGLNWVLYSESDLNNYVTYATKRDGNKLLGNYNAKPGKYYLSVYKYGGGTGNYTVEVR</sequence>
<evidence type="ECO:0000313" key="2">
    <source>
        <dbReference type="EMBL" id="PGQ04279.1"/>
    </source>
</evidence>
<dbReference type="AlphaFoldDB" id="A0A2C0EC61"/>
<feature type="domain" description="Peptidase C-terminal archaeal/bacterial" evidence="1">
    <location>
        <begin position="1"/>
        <end position="46"/>
    </location>
</feature>
<dbReference type="Pfam" id="PF04151">
    <property type="entry name" value="PPC"/>
    <property type="match status" value="1"/>
</dbReference>
<comment type="caution">
    <text evidence="2">The sequence shown here is derived from an EMBL/GenBank/DDBJ whole genome shotgun (WGS) entry which is preliminary data.</text>
</comment>
<organism evidence="2 3">
    <name type="scientific">Bacillus cereus</name>
    <dbReference type="NCBI Taxonomy" id="1396"/>
    <lineage>
        <taxon>Bacteria</taxon>
        <taxon>Bacillati</taxon>
        <taxon>Bacillota</taxon>
        <taxon>Bacilli</taxon>
        <taxon>Bacillales</taxon>
        <taxon>Bacillaceae</taxon>
        <taxon>Bacillus</taxon>
        <taxon>Bacillus cereus group</taxon>
    </lineage>
</organism>
<evidence type="ECO:0000313" key="3">
    <source>
        <dbReference type="Proteomes" id="UP000221438"/>
    </source>
</evidence>
<gene>
    <name evidence="2" type="ORF">COA08_30845</name>
</gene>
<name>A0A2C0EC61_BACCE</name>
<evidence type="ECO:0000259" key="1">
    <source>
        <dbReference type="Pfam" id="PF04151"/>
    </source>
</evidence>
<dbReference type="SUPFAM" id="SSF89260">
    <property type="entry name" value="Collagen-binding domain"/>
    <property type="match status" value="1"/>
</dbReference>
<dbReference type="Gene3D" id="2.60.120.380">
    <property type="match status" value="1"/>
</dbReference>
<dbReference type="RefSeq" id="WP_141536838.1">
    <property type="nucleotide sequence ID" value="NZ_NUJQ01000095.1"/>
</dbReference>
<dbReference type="InterPro" id="IPR007280">
    <property type="entry name" value="Peptidase_C_arc/bac"/>
</dbReference>
<accession>A0A2C0EC61</accession>
<feature type="non-terminal residue" evidence="2">
    <location>
        <position position="1"/>
    </location>
</feature>
<dbReference type="Proteomes" id="UP000221438">
    <property type="component" value="Unassembled WGS sequence"/>
</dbReference>
<protein>
    <recommendedName>
        <fullName evidence="1">Peptidase C-terminal archaeal/bacterial domain-containing protein</fullName>
    </recommendedName>
</protein>
<reference evidence="2 3" key="1">
    <citation type="submission" date="2017-09" db="EMBL/GenBank/DDBJ databases">
        <title>Large-scale bioinformatics analysis of Bacillus genomes uncovers conserved roles of natural products in bacterial physiology.</title>
        <authorList>
            <consortium name="Agbiome Team Llc"/>
            <person name="Bleich R.M."/>
            <person name="Grubbs K.J."/>
            <person name="Santa Maria K.C."/>
            <person name="Allen S.E."/>
            <person name="Farag S."/>
            <person name="Shank E.A."/>
            <person name="Bowers A."/>
        </authorList>
    </citation>
    <scope>NUCLEOTIDE SEQUENCE [LARGE SCALE GENOMIC DNA]</scope>
    <source>
        <strain evidence="2 3">AFS046104</strain>
    </source>
</reference>
<proteinExistence type="predicted"/>
<dbReference type="EMBL" id="NUJQ01000095">
    <property type="protein sequence ID" value="PGQ04279.1"/>
    <property type="molecule type" value="Genomic_DNA"/>
</dbReference>